<reference evidence="1 2" key="1">
    <citation type="journal article" date="2021" name="Commun. Biol.">
        <title>The genome of Shorea leprosula (Dipterocarpaceae) highlights the ecological relevance of drought in aseasonal tropical rainforests.</title>
        <authorList>
            <person name="Ng K.K.S."/>
            <person name="Kobayashi M.J."/>
            <person name="Fawcett J.A."/>
            <person name="Hatakeyama M."/>
            <person name="Paape T."/>
            <person name="Ng C.H."/>
            <person name="Ang C.C."/>
            <person name="Tnah L.H."/>
            <person name="Lee C.T."/>
            <person name="Nishiyama T."/>
            <person name="Sese J."/>
            <person name="O'Brien M.J."/>
            <person name="Copetti D."/>
            <person name="Mohd Noor M.I."/>
            <person name="Ong R.C."/>
            <person name="Putra M."/>
            <person name="Sireger I.Z."/>
            <person name="Indrioko S."/>
            <person name="Kosugi Y."/>
            <person name="Izuno A."/>
            <person name="Isagi Y."/>
            <person name="Lee S.L."/>
            <person name="Shimizu K.K."/>
        </authorList>
    </citation>
    <scope>NUCLEOTIDE SEQUENCE [LARGE SCALE GENOMIC DNA]</scope>
    <source>
        <strain evidence="1">214</strain>
    </source>
</reference>
<sequence>MGPNKRLYLGRPDKVNFEFCPGVNQESASDGAIIPHGSELC</sequence>
<comment type="caution">
    <text evidence="1">The sequence shown here is derived from an EMBL/GenBank/DDBJ whole genome shotgun (WGS) entry which is preliminary data.</text>
</comment>
<keyword evidence="2" id="KW-1185">Reference proteome</keyword>
<gene>
    <name evidence="1" type="ORF">SLEP1_g55715</name>
</gene>
<proteinExistence type="predicted"/>
<dbReference type="Proteomes" id="UP001054252">
    <property type="component" value="Unassembled WGS sequence"/>
</dbReference>
<name>A0AAV5MGB9_9ROSI</name>
<evidence type="ECO:0000313" key="1">
    <source>
        <dbReference type="EMBL" id="GKV48931.1"/>
    </source>
</evidence>
<accession>A0AAV5MGB9</accession>
<protein>
    <submittedName>
        <fullName evidence="1">Uncharacterized protein</fullName>
    </submittedName>
</protein>
<organism evidence="1 2">
    <name type="scientific">Rubroshorea leprosula</name>
    <dbReference type="NCBI Taxonomy" id="152421"/>
    <lineage>
        <taxon>Eukaryota</taxon>
        <taxon>Viridiplantae</taxon>
        <taxon>Streptophyta</taxon>
        <taxon>Embryophyta</taxon>
        <taxon>Tracheophyta</taxon>
        <taxon>Spermatophyta</taxon>
        <taxon>Magnoliopsida</taxon>
        <taxon>eudicotyledons</taxon>
        <taxon>Gunneridae</taxon>
        <taxon>Pentapetalae</taxon>
        <taxon>rosids</taxon>
        <taxon>malvids</taxon>
        <taxon>Malvales</taxon>
        <taxon>Dipterocarpaceae</taxon>
        <taxon>Rubroshorea</taxon>
    </lineage>
</organism>
<dbReference type="AlphaFoldDB" id="A0AAV5MGB9"/>
<dbReference type="EMBL" id="BPVZ01000275">
    <property type="protein sequence ID" value="GKV48931.1"/>
    <property type="molecule type" value="Genomic_DNA"/>
</dbReference>
<evidence type="ECO:0000313" key="2">
    <source>
        <dbReference type="Proteomes" id="UP001054252"/>
    </source>
</evidence>